<dbReference type="InterPro" id="IPR009072">
    <property type="entry name" value="Histone-fold"/>
</dbReference>
<dbReference type="EMBL" id="JACGWO010000009">
    <property type="protein sequence ID" value="KAK4418209.1"/>
    <property type="molecule type" value="Genomic_DNA"/>
</dbReference>
<comment type="subcellular location">
    <subcellularLocation>
        <location evidence="2">Chromosome</location>
    </subcellularLocation>
    <subcellularLocation>
        <location evidence="1 8">Nucleus</location>
    </subcellularLocation>
</comment>
<dbReference type="FunFam" id="1.10.20.10:FF:000103">
    <property type="entry name" value="Histone H2A type 1"/>
    <property type="match status" value="1"/>
</dbReference>
<dbReference type="Proteomes" id="UP001293254">
    <property type="component" value="Unassembled WGS sequence"/>
</dbReference>
<name>A0AAE1XUD7_9LAMI</name>
<feature type="domain" description="Histone H2A C-terminal" evidence="11">
    <location>
        <begin position="90"/>
        <end position="123"/>
    </location>
</feature>
<dbReference type="PROSITE" id="PS00046">
    <property type="entry name" value="HISTONE_H2A"/>
    <property type="match status" value="1"/>
</dbReference>
<keyword evidence="7 8" id="KW-0544">Nucleosome core</keyword>
<evidence type="ECO:0000256" key="1">
    <source>
        <dbReference type="ARBA" id="ARBA00004123"/>
    </source>
</evidence>
<reference evidence="12" key="2">
    <citation type="journal article" date="2024" name="Plant">
        <title>Genomic evolution and insights into agronomic trait innovations of Sesamum species.</title>
        <authorList>
            <person name="Miao H."/>
            <person name="Wang L."/>
            <person name="Qu L."/>
            <person name="Liu H."/>
            <person name="Sun Y."/>
            <person name="Le M."/>
            <person name="Wang Q."/>
            <person name="Wei S."/>
            <person name="Zheng Y."/>
            <person name="Lin W."/>
            <person name="Duan Y."/>
            <person name="Cao H."/>
            <person name="Xiong S."/>
            <person name="Wang X."/>
            <person name="Wei L."/>
            <person name="Li C."/>
            <person name="Ma Q."/>
            <person name="Ju M."/>
            <person name="Zhao R."/>
            <person name="Li G."/>
            <person name="Mu C."/>
            <person name="Tian Q."/>
            <person name="Mei H."/>
            <person name="Zhang T."/>
            <person name="Gao T."/>
            <person name="Zhang H."/>
        </authorList>
    </citation>
    <scope>NUCLEOTIDE SEQUENCE</scope>
    <source>
        <strain evidence="12">3651</strain>
    </source>
</reference>
<dbReference type="InterPro" id="IPR002119">
    <property type="entry name" value="Histone_H2A"/>
</dbReference>
<feature type="region of interest" description="Disordered" evidence="9">
    <location>
        <begin position="1"/>
        <end position="25"/>
    </location>
</feature>
<evidence type="ECO:0000256" key="5">
    <source>
        <dbReference type="ARBA" id="ARBA00023125"/>
    </source>
</evidence>
<dbReference type="InterPro" id="IPR007125">
    <property type="entry name" value="H2A/H2B/H3"/>
</dbReference>
<evidence type="ECO:0000259" key="11">
    <source>
        <dbReference type="Pfam" id="PF16211"/>
    </source>
</evidence>
<comment type="similarity">
    <text evidence="3 8">Belongs to the histone H2A family.</text>
</comment>
<evidence type="ECO:0000256" key="8">
    <source>
        <dbReference type="RuleBase" id="RU003767"/>
    </source>
</evidence>
<dbReference type="SUPFAM" id="SSF47113">
    <property type="entry name" value="Histone-fold"/>
    <property type="match status" value="1"/>
</dbReference>
<proteinExistence type="inferred from homology"/>
<dbReference type="Gene3D" id="1.10.20.10">
    <property type="entry name" value="Histone, subunit A"/>
    <property type="match status" value="1"/>
</dbReference>
<dbReference type="CDD" id="cd00074">
    <property type="entry name" value="HFD_H2A"/>
    <property type="match status" value="1"/>
</dbReference>
<comment type="subunit">
    <text evidence="8">The nucleosome is a histone octamer containing two molecules each of H2A, H2B, H3 and H4 assembled in one H3-H4 heterotetramer and two H2A-H2B heterodimers. The octamer wraps approximately 147 bp of DNA.</text>
</comment>
<evidence type="ECO:0000313" key="12">
    <source>
        <dbReference type="EMBL" id="KAK4418209.1"/>
    </source>
</evidence>
<dbReference type="PRINTS" id="PR00620">
    <property type="entry name" value="HISTONEH2A"/>
</dbReference>
<accession>A0AAE1XUD7</accession>
<dbReference type="InterPro" id="IPR032458">
    <property type="entry name" value="Histone_H2A_CS"/>
</dbReference>
<evidence type="ECO:0000259" key="10">
    <source>
        <dbReference type="Pfam" id="PF00125"/>
    </source>
</evidence>
<evidence type="ECO:0000256" key="4">
    <source>
        <dbReference type="ARBA" id="ARBA00022454"/>
    </source>
</evidence>
<evidence type="ECO:0000313" key="13">
    <source>
        <dbReference type="Proteomes" id="UP001293254"/>
    </source>
</evidence>
<comment type="caution">
    <text evidence="12">The sequence shown here is derived from an EMBL/GenBank/DDBJ whole genome shotgun (WGS) entry which is preliminary data.</text>
</comment>
<dbReference type="GO" id="GO:0046982">
    <property type="term" value="F:protein heterodimerization activity"/>
    <property type="evidence" value="ECO:0007669"/>
    <property type="project" value="InterPro"/>
</dbReference>
<dbReference type="SMART" id="SM00414">
    <property type="entry name" value="H2A"/>
    <property type="match status" value="1"/>
</dbReference>
<dbReference type="GO" id="GO:0000786">
    <property type="term" value="C:nucleosome"/>
    <property type="evidence" value="ECO:0007669"/>
    <property type="project" value="UniProtKB-KW"/>
</dbReference>
<evidence type="ECO:0000256" key="7">
    <source>
        <dbReference type="ARBA" id="ARBA00023269"/>
    </source>
</evidence>
<dbReference type="GO" id="GO:0005634">
    <property type="term" value="C:nucleus"/>
    <property type="evidence" value="ECO:0007669"/>
    <property type="project" value="UniProtKB-SubCell"/>
</dbReference>
<keyword evidence="5 8" id="KW-0238">DNA-binding</keyword>
<evidence type="ECO:0000256" key="6">
    <source>
        <dbReference type="ARBA" id="ARBA00023242"/>
    </source>
</evidence>
<organism evidence="12 13">
    <name type="scientific">Sesamum alatum</name>
    <dbReference type="NCBI Taxonomy" id="300844"/>
    <lineage>
        <taxon>Eukaryota</taxon>
        <taxon>Viridiplantae</taxon>
        <taxon>Streptophyta</taxon>
        <taxon>Embryophyta</taxon>
        <taxon>Tracheophyta</taxon>
        <taxon>Spermatophyta</taxon>
        <taxon>Magnoliopsida</taxon>
        <taxon>eudicotyledons</taxon>
        <taxon>Gunneridae</taxon>
        <taxon>Pentapetalae</taxon>
        <taxon>asterids</taxon>
        <taxon>lamiids</taxon>
        <taxon>Lamiales</taxon>
        <taxon>Pedaliaceae</taxon>
        <taxon>Sesamum</taxon>
    </lineage>
</organism>
<protein>
    <recommendedName>
        <fullName evidence="8">Histone H2A</fullName>
    </recommendedName>
</protein>
<evidence type="ECO:0000256" key="9">
    <source>
        <dbReference type="SAM" id="MobiDB-lite"/>
    </source>
</evidence>
<evidence type="ECO:0000256" key="2">
    <source>
        <dbReference type="ARBA" id="ARBA00004286"/>
    </source>
</evidence>
<keyword evidence="6 8" id="KW-0539">Nucleus</keyword>
<keyword evidence="13" id="KW-1185">Reference proteome</keyword>
<dbReference type="PANTHER" id="PTHR23430">
    <property type="entry name" value="HISTONE H2A"/>
    <property type="match status" value="1"/>
</dbReference>
<sequence length="133" mass="14365">MSSAASASTKGRKGKSRASKSVSRSVRAGLEFPVGRIARFLKEGKYAQRVNAGAPVYLAAALELAGNQAKMSKRNRISPRHIQLAVANDEELSKLLENVTIPSAGVVPKIHQNLFPMTTGEREKEAKTTSQDF</sequence>
<dbReference type="GO" id="GO:0030527">
    <property type="term" value="F:structural constituent of chromatin"/>
    <property type="evidence" value="ECO:0007669"/>
    <property type="project" value="InterPro"/>
</dbReference>
<evidence type="ECO:0000256" key="3">
    <source>
        <dbReference type="ARBA" id="ARBA00010691"/>
    </source>
</evidence>
<dbReference type="AlphaFoldDB" id="A0AAE1XUD7"/>
<keyword evidence="4 8" id="KW-0158">Chromosome</keyword>
<reference evidence="12" key="1">
    <citation type="submission" date="2020-06" db="EMBL/GenBank/DDBJ databases">
        <authorList>
            <person name="Li T."/>
            <person name="Hu X."/>
            <person name="Zhang T."/>
            <person name="Song X."/>
            <person name="Zhang H."/>
            <person name="Dai N."/>
            <person name="Sheng W."/>
            <person name="Hou X."/>
            <person name="Wei L."/>
        </authorList>
    </citation>
    <scope>NUCLEOTIDE SEQUENCE</scope>
    <source>
        <strain evidence="12">3651</strain>
        <tissue evidence="12">Leaf</tissue>
    </source>
</reference>
<dbReference type="Pfam" id="PF16211">
    <property type="entry name" value="Histone_H2A_C"/>
    <property type="match status" value="1"/>
</dbReference>
<dbReference type="InterPro" id="IPR032454">
    <property type="entry name" value="Histone_H2A_C"/>
</dbReference>
<gene>
    <name evidence="12" type="ORF">Salat_2233600</name>
</gene>
<dbReference type="GO" id="GO:0003677">
    <property type="term" value="F:DNA binding"/>
    <property type="evidence" value="ECO:0007669"/>
    <property type="project" value="UniProtKB-KW"/>
</dbReference>
<feature type="domain" description="Core Histone H2A/H2B/H3" evidence="10">
    <location>
        <begin position="13"/>
        <end position="86"/>
    </location>
</feature>
<dbReference type="Pfam" id="PF00125">
    <property type="entry name" value="Histone"/>
    <property type="match status" value="1"/>
</dbReference>